<dbReference type="InterPro" id="IPR000757">
    <property type="entry name" value="Beta-glucanase-like"/>
</dbReference>
<dbReference type="InterPro" id="IPR001343">
    <property type="entry name" value="Hemolysn_Ca-bd"/>
</dbReference>
<evidence type="ECO:0000256" key="3">
    <source>
        <dbReference type="ARBA" id="ARBA00022525"/>
    </source>
</evidence>
<evidence type="ECO:0000313" key="6">
    <source>
        <dbReference type="EMBL" id="SCY88907.1"/>
    </source>
</evidence>
<dbReference type="InterPro" id="IPR018511">
    <property type="entry name" value="Hemolysin-typ_Ca-bd_CS"/>
</dbReference>
<accession>A0A1G5JKR3</accession>
<dbReference type="InterPro" id="IPR019960">
    <property type="entry name" value="T1SS_VCA0849"/>
</dbReference>
<dbReference type="GO" id="GO:0004553">
    <property type="term" value="F:hydrolase activity, hydrolyzing O-glycosyl compounds"/>
    <property type="evidence" value="ECO:0007669"/>
    <property type="project" value="InterPro"/>
</dbReference>
<keyword evidence="3" id="KW-0964">Secreted</keyword>
<dbReference type="AlphaFoldDB" id="A0A1G5JKR3"/>
<dbReference type="SUPFAM" id="SSF49899">
    <property type="entry name" value="Concanavalin A-like lectins/glucanases"/>
    <property type="match status" value="1"/>
</dbReference>
<dbReference type="InterPro" id="IPR013320">
    <property type="entry name" value="ConA-like_dom_sf"/>
</dbReference>
<dbReference type="STRING" id="336292.SAMN05660710_03285"/>
<dbReference type="InterPro" id="IPR011049">
    <property type="entry name" value="Serralysin-like_metalloprot_C"/>
</dbReference>
<evidence type="ECO:0000259" key="5">
    <source>
        <dbReference type="PROSITE" id="PS51762"/>
    </source>
</evidence>
<name>A0A1G5JKR3_9RHOB</name>
<dbReference type="PROSITE" id="PS51762">
    <property type="entry name" value="GH16_2"/>
    <property type="match status" value="1"/>
</dbReference>
<dbReference type="NCBIfam" id="TIGR03661">
    <property type="entry name" value="T1SS_VCA0849"/>
    <property type="match status" value="1"/>
</dbReference>
<dbReference type="SUPFAM" id="SSF51120">
    <property type="entry name" value="beta-Roll"/>
    <property type="match status" value="3"/>
</dbReference>
<dbReference type="RefSeq" id="WP_090747163.1">
    <property type="nucleotide sequence ID" value="NZ_FMVT01000013.1"/>
</dbReference>
<gene>
    <name evidence="6" type="ORF">SAMN05660710_03285</name>
</gene>
<dbReference type="Pfam" id="PF00722">
    <property type="entry name" value="Glyco_hydro_16"/>
    <property type="match status" value="1"/>
</dbReference>
<dbReference type="Proteomes" id="UP000199502">
    <property type="component" value="Unassembled WGS sequence"/>
</dbReference>
<feature type="domain" description="GH16" evidence="5">
    <location>
        <begin position="12"/>
        <end position="259"/>
    </location>
</feature>
<dbReference type="EMBL" id="FMVT01000013">
    <property type="protein sequence ID" value="SCY88907.1"/>
    <property type="molecule type" value="Genomic_DNA"/>
</dbReference>
<dbReference type="Gene3D" id="2.150.10.10">
    <property type="entry name" value="Serralysin-like metalloprotease, C-terminal"/>
    <property type="match status" value="4"/>
</dbReference>
<evidence type="ECO:0000256" key="2">
    <source>
        <dbReference type="ARBA" id="ARBA00006865"/>
    </source>
</evidence>
<comment type="similarity">
    <text evidence="2">Belongs to the glycosyl hydrolase 16 family.</text>
</comment>
<reference evidence="6 7" key="1">
    <citation type="submission" date="2016-10" db="EMBL/GenBank/DDBJ databases">
        <authorList>
            <person name="de Groot N.N."/>
        </authorList>
    </citation>
    <scope>NUCLEOTIDE SEQUENCE [LARGE SCALE GENOMIC DNA]</scope>
    <source>
        <strain evidence="6 7">CGMCC 1.8925</strain>
    </source>
</reference>
<dbReference type="PROSITE" id="PS00330">
    <property type="entry name" value="HEMOLYSIN_CALCIUM"/>
    <property type="match status" value="2"/>
</dbReference>
<feature type="region of interest" description="Disordered" evidence="4">
    <location>
        <begin position="463"/>
        <end position="508"/>
    </location>
</feature>
<dbReference type="GO" id="GO:0005509">
    <property type="term" value="F:calcium ion binding"/>
    <property type="evidence" value="ECO:0007669"/>
    <property type="project" value="InterPro"/>
</dbReference>
<proteinExistence type="inferred from homology"/>
<dbReference type="PANTHER" id="PTHR38340:SF1">
    <property type="entry name" value="S-LAYER PROTEIN"/>
    <property type="match status" value="1"/>
</dbReference>
<dbReference type="GO" id="GO:0005576">
    <property type="term" value="C:extracellular region"/>
    <property type="evidence" value="ECO:0007669"/>
    <property type="project" value="UniProtKB-SubCell"/>
</dbReference>
<dbReference type="Gene3D" id="2.60.120.200">
    <property type="match status" value="1"/>
</dbReference>
<dbReference type="Pfam" id="PF00353">
    <property type="entry name" value="HemolysinCabind"/>
    <property type="match status" value="3"/>
</dbReference>
<keyword evidence="7" id="KW-1185">Reference proteome</keyword>
<evidence type="ECO:0000256" key="4">
    <source>
        <dbReference type="SAM" id="MobiDB-lite"/>
    </source>
</evidence>
<organism evidence="6 7">
    <name type="scientific">Paracoccus tibetensis</name>
    <dbReference type="NCBI Taxonomy" id="336292"/>
    <lineage>
        <taxon>Bacteria</taxon>
        <taxon>Pseudomonadati</taxon>
        <taxon>Pseudomonadota</taxon>
        <taxon>Alphaproteobacteria</taxon>
        <taxon>Rhodobacterales</taxon>
        <taxon>Paracoccaceae</taxon>
        <taxon>Paracoccus</taxon>
    </lineage>
</organism>
<dbReference type="OrthoDB" id="7667126at2"/>
<dbReference type="InterPro" id="IPR050557">
    <property type="entry name" value="RTX_toxin/Mannuronan_C5-epim"/>
</dbReference>
<evidence type="ECO:0000313" key="7">
    <source>
        <dbReference type="Proteomes" id="UP000199502"/>
    </source>
</evidence>
<evidence type="ECO:0000256" key="1">
    <source>
        <dbReference type="ARBA" id="ARBA00004613"/>
    </source>
</evidence>
<protein>
    <submittedName>
        <fullName evidence="6">Type I secretion C-terminal target domain (VC_A0849 subclass)</fullName>
    </submittedName>
</protein>
<dbReference type="GO" id="GO:0005975">
    <property type="term" value="P:carbohydrate metabolic process"/>
    <property type="evidence" value="ECO:0007669"/>
    <property type="project" value="InterPro"/>
</dbReference>
<sequence length="622" mass="65364">MATTANDPALAVYGFWEPYPEDGWLMSDWPAGQSSILHWSTNNVRVTTDGNVELVLGKAPAGSDFPYHAGEVQSAESATTGTWSWTVQTPDMVPGAVFGLFTYKADWANQPWVEFDFEFVGSDTTRVQLNIHMLNEKGEHITLDHHGQKPIFIDLGFDASKGVHTYEVTVTEEKAIFYIDGKIVGEFSGADMPGGVWQLGPMKSYINLWAVQPEQEIWAGKWVAPEEPLVATIIGAEVRAGEYTSNYVDPGTEYAPPAPIETMDEDGNVTASFDRSFVAADHVKNVALSGSGHINATGNAQDNRVTGNSGNNVLDGGVGADTMEGGLGNDTYIVDNVADLVIEAAGGGTDTVRAGVSYVLGAHVENLILTGTADLDGTGNALNNHLTGNGGNNVLDGGLGADTMTGGAGDDTYVVDNIGDRVIEQAGGGSDAVLAWIAYALTDHVEDLILTGTSHINGSGNTLDNRITGNAGNNRLDGGRGNDTLDGGAGNDSLTGGEGNDRLSGGLGKDELTGGLGADHFVFRSAAETGPTAAQRDVITDFNRAQGDRIDLSEIDAIAGLAGDQAFRFIATAGFSKTSGELRYEHNKNVTLVHGDTDGDGIADFTIELSSKIALVVDDFIL</sequence>
<dbReference type="PRINTS" id="PR00313">
    <property type="entry name" value="CABNDNGRPT"/>
</dbReference>
<dbReference type="PANTHER" id="PTHR38340">
    <property type="entry name" value="S-LAYER PROTEIN"/>
    <property type="match status" value="1"/>
</dbReference>
<comment type="subcellular location">
    <subcellularLocation>
        <location evidence="1">Secreted</location>
    </subcellularLocation>
</comment>